<evidence type="ECO:0000313" key="1">
    <source>
        <dbReference type="EMBL" id="KAI4374790.1"/>
    </source>
</evidence>
<name>A0ACB9R7L4_9MYRT</name>
<gene>
    <name evidence="1" type="ORF">MLD38_012743</name>
</gene>
<protein>
    <submittedName>
        <fullName evidence="1">Uncharacterized protein</fullName>
    </submittedName>
</protein>
<dbReference type="EMBL" id="CM042883">
    <property type="protein sequence ID" value="KAI4374790.1"/>
    <property type="molecule type" value="Genomic_DNA"/>
</dbReference>
<organism evidence="1 2">
    <name type="scientific">Melastoma candidum</name>
    <dbReference type="NCBI Taxonomy" id="119954"/>
    <lineage>
        <taxon>Eukaryota</taxon>
        <taxon>Viridiplantae</taxon>
        <taxon>Streptophyta</taxon>
        <taxon>Embryophyta</taxon>
        <taxon>Tracheophyta</taxon>
        <taxon>Spermatophyta</taxon>
        <taxon>Magnoliopsida</taxon>
        <taxon>eudicotyledons</taxon>
        <taxon>Gunneridae</taxon>
        <taxon>Pentapetalae</taxon>
        <taxon>rosids</taxon>
        <taxon>malvids</taxon>
        <taxon>Myrtales</taxon>
        <taxon>Melastomataceae</taxon>
        <taxon>Melastomatoideae</taxon>
        <taxon>Melastomateae</taxon>
        <taxon>Melastoma</taxon>
    </lineage>
</organism>
<proteinExistence type="predicted"/>
<comment type="caution">
    <text evidence="1">The sequence shown here is derived from an EMBL/GenBank/DDBJ whole genome shotgun (WGS) entry which is preliminary data.</text>
</comment>
<accession>A0ACB9R7L4</accession>
<reference evidence="2" key="1">
    <citation type="journal article" date="2023" name="Front. Plant Sci.">
        <title>Chromosomal-level genome assembly of Melastoma candidum provides insights into trichome evolution.</title>
        <authorList>
            <person name="Zhong Y."/>
            <person name="Wu W."/>
            <person name="Sun C."/>
            <person name="Zou P."/>
            <person name="Liu Y."/>
            <person name="Dai S."/>
            <person name="Zhou R."/>
        </authorList>
    </citation>
    <scope>NUCLEOTIDE SEQUENCE [LARGE SCALE GENOMIC DNA]</scope>
</reference>
<sequence length="95" mass="10976">MSGKRRWDARGILIVPGDNFDCMDLDMGRNHVMGMVEEEEEETNKRMKMGGRESNGLTFPANVSVTRSSEQQQQQQMQDNCKGSDKEALFFYKFF</sequence>
<keyword evidence="2" id="KW-1185">Reference proteome</keyword>
<evidence type="ECO:0000313" key="2">
    <source>
        <dbReference type="Proteomes" id="UP001057402"/>
    </source>
</evidence>
<dbReference type="Proteomes" id="UP001057402">
    <property type="component" value="Chromosome 4"/>
</dbReference>